<comment type="caution">
    <text evidence="2">The sequence shown here is derived from an EMBL/GenBank/DDBJ whole genome shotgun (WGS) entry which is preliminary data.</text>
</comment>
<feature type="region of interest" description="Disordered" evidence="1">
    <location>
        <begin position="1"/>
        <end position="149"/>
    </location>
</feature>
<evidence type="ECO:0000256" key="1">
    <source>
        <dbReference type="SAM" id="MobiDB-lite"/>
    </source>
</evidence>
<feature type="compositionally biased region" description="Polar residues" evidence="1">
    <location>
        <begin position="323"/>
        <end position="333"/>
    </location>
</feature>
<organism evidence="2 3">
    <name type="scientific">Albugo candida</name>
    <dbReference type="NCBI Taxonomy" id="65357"/>
    <lineage>
        <taxon>Eukaryota</taxon>
        <taxon>Sar</taxon>
        <taxon>Stramenopiles</taxon>
        <taxon>Oomycota</taxon>
        <taxon>Peronosporomycetes</taxon>
        <taxon>Albuginales</taxon>
        <taxon>Albuginaceae</taxon>
        <taxon>Albugo</taxon>
    </lineage>
</organism>
<dbReference type="OrthoDB" id="79248at2759"/>
<dbReference type="Proteomes" id="UP000053237">
    <property type="component" value="Unassembled WGS sequence"/>
</dbReference>
<protein>
    <submittedName>
        <fullName evidence="2">Uncharacterized protein</fullName>
    </submittedName>
</protein>
<evidence type="ECO:0000313" key="2">
    <source>
        <dbReference type="EMBL" id="CCI41937.1"/>
    </source>
</evidence>
<feature type="compositionally biased region" description="Basic and acidic residues" evidence="1">
    <location>
        <begin position="362"/>
        <end position="395"/>
    </location>
</feature>
<sequence>MARKQFVSYKKNAPNRSISSKEAALHQRGQADSTVRVENGMESANSPLSSDTSDDSLMKDDSDLDLQTVAMEVLPSAGGRGKQLRFPVISKGKESRLTAPGNSDSESYASISSEGEDDQSIEEDRDVSMESEEDGEDKEEEKKADAMKEVKVASYPIKAHRVRKRHRPDTTYLKQMSTYIFDCLLSVRCDTEMEILSSQRHDEFRKRLELGHVERVQWKPDEQCKKMAIKETQKRDKTGKKQKKKKRVEKKQSENETKVAEGKDEVRKVETSKKRTSNTSTGSTNGVEKSDRKCNENQQPVEKRKNGLSASRRTSSVKKEPVSDTNTKKNTQLAEKDSKLGSTKTKKQPVFDTNHKTNQQTADKEPKLAPTKTKKEPVFDTNPKKNTELAEKDAKSASSTRIKKESVLSKNHTTNAQTADKDRESASTRTKTELISDTTDKTNTQSGEKDTKHTFNNCKRKLEHVQEDTHTTQKVARPVASFLIEFQPDPDFEKLRKEAAELNEQARKLKHEGNRQGGVNSDSRRQVAQGVLYLRSAVKFFQHALKLAQIKATFRAQNDPQQARTYGEYCITTLSQTCALIESTIRTFKSAADVRMMAIGYKMASIVHLTIYRLQHLKLFALYSDLFTPGRSPDSRQNGTTPPIVNITVGNQDNKEGTVKKHLLKEMEHLLRGFDMWRRFETCNMNVLPLSTDPVTVNVSEFVFELERELQNSYKRT</sequence>
<feature type="compositionally biased region" description="Low complexity" evidence="1">
    <location>
        <begin position="277"/>
        <end position="286"/>
    </location>
</feature>
<proteinExistence type="predicted"/>
<feature type="compositionally biased region" description="Acidic residues" evidence="1">
    <location>
        <begin position="114"/>
        <end position="139"/>
    </location>
</feature>
<feature type="compositionally biased region" description="Basic and acidic residues" evidence="1">
    <location>
        <begin position="140"/>
        <end position="149"/>
    </location>
</feature>
<dbReference type="EMBL" id="CAIX01000027">
    <property type="protein sequence ID" value="CCI41937.1"/>
    <property type="molecule type" value="Genomic_DNA"/>
</dbReference>
<evidence type="ECO:0000313" key="3">
    <source>
        <dbReference type="Proteomes" id="UP000053237"/>
    </source>
</evidence>
<feature type="compositionally biased region" description="Polar residues" evidence="1">
    <location>
        <begin position="408"/>
        <end position="418"/>
    </location>
</feature>
<feature type="compositionally biased region" description="Basic residues" evidence="1">
    <location>
        <begin position="237"/>
        <end position="249"/>
    </location>
</feature>
<name>A0A024G5L7_9STRA</name>
<keyword evidence="3" id="KW-1185">Reference proteome</keyword>
<feature type="region of interest" description="Disordered" evidence="1">
    <location>
        <begin position="228"/>
        <end position="455"/>
    </location>
</feature>
<dbReference type="InParanoid" id="A0A024G5L7"/>
<feature type="compositionally biased region" description="Basic and acidic residues" evidence="1">
    <location>
        <begin position="419"/>
        <end position="440"/>
    </location>
</feature>
<feature type="compositionally biased region" description="Basic and acidic residues" evidence="1">
    <location>
        <begin position="288"/>
        <end position="305"/>
    </location>
</feature>
<accession>A0A024G5L7</accession>
<gene>
    <name evidence="2" type="ORF">BN9_027210</name>
</gene>
<feature type="compositionally biased region" description="Basic and acidic residues" evidence="1">
    <location>
        <begin position="250"/>
        <end position="273"/>
    </location>
</feature>
<reference evidence="2 3" key="1">
    <citation type="submission" date="2012-05" db="EMBL/GenBank/DDBJ databases">
        <title>Recombination and specialization in a pathogen metapopulation.</title>
        <authorList>
            <person name="Gardiner A."/>
            <person name="Kemen E."/>
            <person name="Schultz-Larsen T."/>
            <person name="MacLean D."/>
            <person name="Van Oosterhout C."/>
            <person name="Jones J.D.G."/>
        </authorList>
    </citation>
    <scope>NUCLEOTIDE SEQUENCE [LARGE SCALE GENOMIC DNA]</scope>
    <source>
        <strain evidence="2 3">Ac Nc2</strain>
    </source>
</reference>
<feature type="compositionally biased region" description="Low complexity" evidence="1">
    <location>
        <begin position="103"/>
        <end position="113"/>
    </location>
</feature>
<dbReference type="AlphaFoldDB" id="A0A024G5L7"/>